<organism evidence="3 4">
    <name type="scientific">Daucus carota subsp. sativus</name>
    <name type="common">Carrot</name>
    <dbReference type="NCBI Taxonomy" id="79200"/>
    <lineage>
        <taxon>Eukaryota</taxon>
        <taxon>Viridiplantae</taxon>
        <taxon>Streptophyta</taxon>
        <taxon>Embryophyta</taxon>
        <taxon>Tracheophyta</taxon>
        <taxon>Spermatophyta</taxon>
        <taxon>Magnoliopsida</taxon>
        <taxon>eudicotyledons</taxon>
        <taxon>Gunneridae</taxon>
        <taxon>Pentapetalae</taxon>
        <taxon>asterids</taxon>
        <taxon>campanulids</taxon>
        <taxon>Apiales</taxon>
        <taxon>Apiaceae</taxon>
        <taxon>Apioideae</taxon>
        <taxon>Scandiceae</taxon>
        <taxon>Daucinae</taxon>
        <taxon>Daucus</taxon>
        <taxon>Daucus sect. Daucus</taxon>
    </lineage>
</organism>
<dbReference type="Pfam" id="PF14309">
    <property type="entry name" value="DUF4378"/>
    <property type="match status" value="1"/>
</dbReference>
<evidence type="ECO:0000256" key="1">
    <source>
        <dbReference type="SAM" id="Phobius"/>
    </source>
</evidence>
<feature type="domain" description="DUF4378" evidence="2">
    <location>
        <begin position="667"/>
        <end position="816"/>
    </location>
</feature>
<proteinExistence type="predicted"/>
<dbReference type="InterPro" id="IPR025486">
    <property type="entry name" value="DUF4378"/>
</dbReference>
<dbReference type="Proteomes" id="UP000077755">
    <property type="component" value="Chromosome 8"/>
</dbReference>
<protein>
    <recommendedName>
        <fullName evidence="2">DUF4378 domain-containing protein</fullName>
    </recommendedName>
</protein>
<sequence>MGFDGLKSKQPIHSQHRSFVEHNLQKTLPVARQEEPHLVDRKSYKKRYTEPSEHRSIFEAKSSPNRDAILELMKNPNPLFVKHLKDVQESNPRCVCRHLIISKQSKPEKYQAKEQNVHGSTSKRHNIDLKQAYEKSILARSSILASTQNCPKLSKIRGEEKDTSGIVIWKPDYRMAQDANNCFSSHDTLGANISRSRKSEVKMSDWRNNEDFLETLDLVDGVAASASRVRGTKKTGKKVVKELREPSQTMKGIESKVAAKRFSGEVQEAFSPIRTDFPSCVKEIPGTGRLHNLSGIDITSPAEVIRMTYYNSTESFIRRQAKKRLLERRRRAQRYQHGRTGGMGSTFGEMKNLKAASARLDGPLVISSADGRKECLDIKPRSISLPPPGTRNVKLNAECEHRTGNKLLTFKEDRYRRQSKVHGSFNEKQELSFKTSRSSNINSKSWHRSASNSHALLENHIDEVDLLKKDSLEEKTMAPPTTTATRTIGTGASTIPEYLTAVSPSSNKCYSDSSRSVLKQCVSFHGAQKHSNSKHLFSLSISLLLDYNFLVVYVSLCFAFTLIYINKRSLYGPAKKVSILQLLAGSSGSSKEADPNPILALEVPSREDVSSGPECSIQVTTDLLDLGEQLSLLSRESKSGCDDSPGERSRLALDANELGGSECWESFYIADVLTECDLYDMDTDALIPSLNGPNHPLGPWVFHKLETTYCDEPSAPKYERMLLFDRIRSAVLEISQSCMNQLCPWVKVSAELGLKSPKCKLRDELLKLLAIQDAEVIELISGKVIDKVTSWGDLKNSIDMIAKIIERSLTNDLLMELVTELQLDE</sequence>
<keyword evidence="4" id="KW-1185">Reference proteome</keyword>
<keyword evidence="1" id="KW-0472">Membrane</keyword>
<dbReference type="AlphaFoldDB" id="A0AAF0XRS4"/>
<reference evidence="3" key="1">
    <citation type="journal article" date="2016" name="Nat. Genet.">
        <title>A high-quality carrot genome assembly provides new insights into carotenoid accumulation and asterid genome evolution.</title>
        <authorList>
            <person name="Iorizzo M."/>
            <person name="Ellison S."/>
            <person name="Senalik D."/>
            <person name="Zeng P."/>
            <person name="Satapoomin P."/>
            <person name="Huang J."/>
            <person name="Bowman M."/>
            <person name="Iovene M."/>
            <person name="Sanseverino W."/>
            <person name="Cavagnaro P."/>
            <person name="Yildiz M."/>
            <person name="Macko-Podgorni A."/>
            <person name="Moranska E."/>
            <person name="Grzebelus E."/>
            <person name="Grzebelus D."/>
            <person name="Ashrafi H."/>
            <person name="Zheng Z."/>
            <person name="Cheng S."/>
            <person name="Spooner D."/>
            <person name="Van Deynze A."/>
            <person name="Simon P."/>
        </authorList>
    </citation>
    <scope>NUCLEOTIDE SEQUENCE</scope>
    <source>
        <tissue evidence="3">Leaf</tissue>
    </source>
</reference>
<keyword evidence="1" id="KW-1133">Transmembrane helix</keyword>
<dbReference type="PANTHER" id="PTHR46836:SF8">
    <property type="entry name" value="AFADIN"/>
    <property type="match status" value="1"/>
</dbReference>
<keyword evidence="1" id="KW-0812">Transmembrane</keyword>
<gene>
    <name evidence="3" type="ORF">DCAR_0831606</name>
</gene>
<dbReference type="EMBL" id="CP093350">
    <property type="protein sequence ID" value="WOH12107.1"/>
    <property type="molecule type" value="Genomic_DNA"/>
</dbReference>
<evidence type="ECO:0000313" key="3">
    <source>
        <dbReference type="EMBL" id="WOH12107.1"/>
    </source>
</evidence>
<evidence type="ECO:0000259" key="2">
    <source>
        <dbReference type="Pfam" id="PF14309"/>
    </source>
</evidence>
<accession>A0AAF0XRS4</accession>
<reference evidence="3" key="2">
    <citation type="submission" date="2022-03" db="EMBL/GenBank/DDBJ databases">
        <title>Draft title - Genomic analysis of global carrot germplasm unveils the trajectory of domestication and the origin of high carotenoid orange carrot.</title>
        <authorList>
            <person name="Iorizzo M."/>
            <person name="Ellison S."/>
            <person name="Senalik D."/>
            <person name="Macko-Podgorni A."/>
            <person name="Grzebelus D."/>
            <person name="Bostan H."/>
            <person name="Rolling W."/>
            <person name="Curaba J."/>
            <person name="Simon P."/>
        </authorList>
    </citation>
    <scope>NUCLEOTIDE SEQUENCE</scope>
    <source>
        <tissue evidence="3">Leaf</tissue>
    </source>
</reference>
<evidence type="ECO:0000313" key="4">
    <source>
        <dbReference type="Proteomes" id="UP000077755"/>
    </source>
</evidence>
<name>A0AAF0XRS4_DAUCS</name>
<feature type="transmembrane region" description="Helical" evidence="1">
    <location>
        <begin position="547"/>
        <end position="566"/>
    </location>
</feature>
<dbReference type="PANTHER" id="PTHR46836">
    <property type="entry name" value="AFADIN"/>
    <property type="match status" value="1"/>
</dbReference>